<gene>
    <name evidence="24" type="primary">LOC120026854</name>
</gene>
<comment type="cofactor">
    <cofactor evidence="20 21">
        <name>Mg(2+)</name>
        <dbReference type="ChEBI" id="CHEBI:18420"/>
    </cofactor>
    <text evidence="20 21">Binds 1 Mg(2+) ion per subunit.</text>
</comment>
<dbReference type="GO" id="GO:0006281">
    <property type="term" value="P:DNA repair"/>
    <property type="evidence" value="ECO:0007669"/>
    <property type="project" value="UniProtKB-KW"/>
</dbReference>
<sequence>MSGGRGSADMDDLQDLPELPIKRARHELNVGLDKEPRGLGGDDQSPPTLLGSGDQDDSFSSLSNAQLDGGSRDQSGSDRGGAGPQACDESMNPYTHTAVTCKELTMTTASEYNSHIYHGSSPAVTSYSSQVAFPPLTQSTVYTTFPQAGQTYGLPPFGSSFTTSSVYTNIPSATTATPTVTHQEFSSYNSLGQAQFPQYYAPPPSYLLAGQPNSEGNGSSVGVAGYPAIKTEGSASAGLPSTTDASPRENLPTGVALPAGVALPTGARDQDEAGRRNHAGKAKGKAKKSDSNQPTDNDLERVFLWDLDETIIIFHSLLTGSFAQKFGKDPATVLNLGLQMEELIFELADTHLFFNDLEECDQVHVEDMASDDNGQDLSTYNFLADGFNGPSGGGAPGATTGVQGGVEWMRKLAFRYRRLKDLYNGYKCNVGGLLSPMKRELLLRLQSEMENVTDAWLSTALKSLLLIQSRSAQGKCMNVLVTTTQLVPALAKVLLYGLGDVFPIENIYSATKIGKESCFERIVSRFGKKVTYVVVGDGRDEEFAAKQHNMPFWRISTHGDLVSLHQALELDFL</sequence>
<keyword evidence="13 21" id="KW-0805">Transcription regulation</keyword>
<dbReference type="AlphaFoldDB" id="A0A8U0PMW8"/>
<evidence type="ECO:0000256" key="7">
    <source>
        <dbReference type="ARBA" id="ARBA00022723"/>
    </source>
</evidence>
<feature type="compositionally biased region" description="Basic residues" evidence="22">
    <location>
        <begin position="276"/>
        <end position="286"/>
    </location>
</feature>
<feature type="region of interest" description="Disordered" evidence="22">
    <location>
        <begin position="234"/>
        <end position="296"/>
    </location>
</feature>
<evidence type="ECO:0000256" key="3">
    <source>
        <dbReference type="ARBA" id="ARBA00010501"/>
    </source>
</evidence>
<dbReference type="GO" id="GO:0005737">
    <property type="term" value="C:cytoplasm"/>
    <property type="evidence" value="ECO:0007669"/>
    <property type="project" value="UniProtKB-SubCell"/>
</dbReference>
<evidence type="ECO:0000256" key="13">
    <source>
        <dbReference type="ARBA" id="ARBA00023015"/>
    </source>
</evidence>
<evidence type="ECO:0000256" key="17">
    <source>
        <dbReference type="ARBA" id="ARBA00023242"/>
    </source>
</evidence>
<dbReference type="EC" id="3.1.3.48" evidence="21"/>
<dbReference type="RefSeq" id="XP_038827498.1">
    <property type="nucleotide sequence ID" value="XM_038971570.1"/>
</dbReference>
<evidence type="ECO:0000256" key="11">
    <source>
        <dbReference type="ARBA" id="ARBA00022853"/>
    </source>
</evidence>
<feature type="binding site" evidence="20">
    <location>
        <position position="537"/>
    </location>
    <ligand>
        <name>Mg(2+)</name>
        <dbReference type="ChEBI" id="CHEBI:18420"/>
    </ligand>
</feature>
<keyword evidence="17" id="KW-0539">Nucleus</keyword>
<evidence type="ECO:0000256" key="21">
    <source>
        <dbReference type="RuleBase" id="RU362036"/>
    </source>
</evidence>
<evidence type="ECO:0000256" key="14">
    <source>
        <dbReference type="ARBA" id="ARBA00023159"/>
    </source>
</evidence>
<keyword evidence="9 21" id="KW-0378">Hydrolase</keyword>
<dbReference type="GO" id="GO:0005634">
    <property type="term" value="C:nucleus"/>
    <property type="evidence" value="ECO:0007669"/>
    <property type="project" value="UniProtKB-SubCell"/>
</dbReference>
<feature type="binding site" evidence="20">
    <location>
        <position position="308"/>
    </location>
    <ligand>
        <name>Mg(2+)</name>
        <dbReference type="ChEBI" id="CHEBI:18420"/>
    </ligand>
</feature>
<dbReference type="Gene3D" id="3.40.50.12350">
    <property type="match status" value="1"/>
</dbReference>
<dbReference type="SFLD" id="SFLDG01129">
    <property type="entry name" value="C1.5:_HAD__Beta-PGM__Phosphata"/>
    <property type="match status" value="1"/>
</dbReference>
<evidence type="ECO:0000256" key="15">
    <source>
        <dbReference type="ARBA" id="ARBA00023163"/>
    </source>
</evidence>
<keyword evidence="8" id="KW-0227">DNA damage</keyword>
<evidence type="ECO:0000256" key="12">
    <source>
        <dbReference type="ARBA" id="ARBA00022912"/>
    </source>
</evidence>
<keyword evidence="16" id="KW-0234">DNA repair</keyword>
<proteinExistence type="inferred from homology"/>
<dbReference type="GO" id="GO:0006325">
    <property type="term" value="P:chromatin organization"/>
    <property type="evidence" value="ECO:0007669"/>
    <property type="project" value="UniProtKB-KW"/>
</dbReference>
<keyword evidence="12 21" id="KW-0904">Protein phosphatase</keyword>
<dbReference type="GeneID" id="120026854"/>
<evidence type="ECO:0000256" key="9">
    <source>
        <dbReference type="ARBA" id="ARBA00022801"/>
    </source>
</evidence>
<dbReference type="FunFam" id="3.40.50.12350:FF:000002">
    <property type="entry name" value="Eyes absent homolog"/>
    <property type="match status" value="1"/>
</dbReference>
<keyword evidence="10 20" id="KW-0460">Magnesium</keyword>
<dbReference type="GO" id="GO:0030154">
    <property type="term" value="P:cell differentiation"/>
    <property type="evidence" value="ECO:0007669"/>
    <property type="project" value="TreeGrafter"/>
</dbReference>
<comment type="subcellular location">
    <subcellularLocation>
        <location evidence="2">Cytoplasm</location>
    </subcellularLocation>
    <subcellularLocation>
        <location evidence="1">Nucleus</location>
    </subcellularLocation>
</comment>
<feature type="region of interest" description="Disordered" evidence="22">
    <location>
        <begin position="1"/>
        <end position="92"/>
    </location>
</feature>
<comment type="catalytic activity">
    <reaction evidence="18 21">
        <text>O-phospho-L-tyrosyl-[protein] + H2O = L-tyrosyl-[protein] + phosphate</text>
        <dbReference type="Rhea" id="RHEA:10684"/>
        <dbReference type="Rhea" id="RHEA-COMP:10136"/>
        <dbReference type="Rhea" id="RHEA-COMP:20101"/>
        <dbReference type="ChEBI" id="CHEBI:15377"/>
        <dbReference type="ChEBI" id="CHEBI:43474"/>
        <dbReference type="ChEBI" id="CHEBI:46858"/>
        <dbReference type="ChEBI" id="CHEBI:61978"/>
        <dbReference type="EC" id="3.1.3.48"/>
    </reaction>
</comment>
<evidence type="ECO:0000313" key="23">
    <source>
        <dbReference type="Proteomes" id="UP000808372"/>
    </source>
</evidence>
<keyword evidence="14" id="KW-0010">Activator</keyword>
<evidence type="ECO:0000256" key="18">
    <source>
        <dbReference type="ARBA" id="ARBA00051722"/>
    </source>
</evidence>
<feature type="active site" description="Proton donor" evidence="19">
    <location>
        <position position="308"/>
    </location>
</feature>
<dbReference type="InterPro" id="IPR042577">
    <property type="entry name" value="EYA_dom_metazoan"/>
</dbReference>
<evidence type="ECO:0000256" key="2">
    <source>
        <dbReference type="ARBA" id="ARBA00004496"/>
    </source>
</evidence>
<keyword evidence="5" id="KW-0963">Cytoplasm</keyword>
<dbReference type="InterPro" id="IPR028472">
    <property type="entry name" value="EYA"/>
</dbReference>
<dbReference type="CDD" id="cd02601">
    <property type="entry name" value="HAD_Eya"/>
    <property type="match status" value="1"/>
</dbReference>
<keyword evidence="11" id="KW-0156">Chromatin regulator</keyword>
<evidence type="ECO:0000256" key="19">
    <source>
        <dbReference type="PIRSR" id="PIRSR628472-1"/>
    </source>
</evidence>
<feature type="active site" description="Nucleophile" evidence="19">
    <location>
        <position position="306"/>
    </location>
</feature>
<dbReference type="GO" id="GO:0046872">
    <property type="term" value="F:metal ion binding"/>
    <property type="evidence" value="ECO:0007669"/>
    <property type="project" value="UniProtKB-KW"/>
</dbReference>
<feature type="binding site" evidence="20">
    <location>
        <position position="306"/>
    </location>
    <ligand>
        <name>Mg(2+)</name>
        <dbReference type="ChEBI" id="CHEBI:18420"/>
    </ligand>
</feature>
<comment type="similarity">
    <text evidence="3 21">Belongs to the HAD-like hydrolase superfamily. EYA family.</text>
</comment>
<accession>A0A8U0PMW8</accession>
<keyword evidence="23" id="KW-1185">Reference proteome</keyword>
<dbReference type="GO" id="GO:0004725">
    <property type="term" value="F:protein tyrosine phosphatase activity"/>
    <property type="evidence" value="ECO:0007669"/>
    <property type="project" value="UniProtKB-EC"/>
</dbReference>
<feature type="compositionally biased region" description="Basic and acidic residues" evidence="22">
    <location>
        <begin position="26"/>
        <end position="37"/>
    </location>
</feature>
<dbReference type="PANTHER" id="PTHR10190">
    <property type="entry name" value="EYES ABSENT"/>
    <property type="match status" value="1"/>
</dbReference>
<dbReference type="SFLD" id="SFLDS00003">
    <property type="entry name" value="Haloacid_Dehalogenase"/>
    <property type="match status" value="1"/>
</dbReference>
<dbReference type="NCBIfam" id="TIGR01658">
    <property type="entry name" value="EYA-cons_domain"/>
    <property type="match status" value="1"/>
</dbReference>
<evidence type="ECO:0000256" key="1">
    <source>
        <dbReference type="ARBA" id="ARBA00004123"/>
    </source>
</evidence>
<evidence type="ECO:0000256" key="22">
    <source>
        <dbReference type="SAM" id="MobiDB-lite"/>
    </source>
</evidence>
<dbReference type="GO" id="GO:0045739">
    <property type="term" value="P:positive regulation of DNA repair"/>
    <property type="evidence" value="ECO:0007669"/>
    <property type="project" value="TreeGrafter"/>
</dbReference>
<name>A0A8U0PMW8_SALNM</name>
<dbReference type="InterPro" id="IPR038102">
    <property type="entry name" value="EYA_dom_sf"/>
</dbReference>
<evidence type="ECO:0000256" key="16">
    <source>
        <dbReference type="ARBA" id="ARBA00023204"/>
    </source>
</evidence>
<reference evidence="24" key="1">
    <citation type="submission" date="2025-08" db="UniProtKB">
        <authorList>
            <consortium name="RefSeq"/>
        </authorList>
    </citation>
    <scope>IDENTIFICATION</scope>
    <source>
        <tissue evidence="24">White muscle</tissue>
    </source>
</reference>
<dbReference type="InterPro" id="IPR006545">
    <property type="entry name" value="EYA_dom"/>
</dbReference>
<evidence type="ECO:0000256" key="8">
    <source>
        <dbReference type="ARBA" id="ARBA00022763"/>
    </source>
</evidence>
<keyword evidence="6" id="KW-0597">Phosphoprotein</keyword>
<dbReference type="PANTHER" id="PTHR10190:SF5">
    <property type="entry name" value="EYES ABSENT HOMOLOG 3"/>
    <property type="match status" value="1"/>
</dbReference>
<evidence type="ECO:0000256" key="5">
    <source>
        <dbReference type="ARBA" id="ARBA00022490"/>
    </source>
</evidence>
<dbReference type="GO" id="GO:2001240">
    <property type="term" value="P:negative regulation of extrinsic apoptotic signaling pathway in absence of ligand"/>
    <property type="evidence" value="ECO:0007669"/>
    <property type="project" value="TreeGrafter"/>
</dbReference>
<evidence type="ECO:0000256" key="20">
    <source>
        <dbReference type="PIRSR" id="PIRSR628472-2"/>
    </source>
</evidence>
<evidence type="ECO:0000313" key="24">
    <source>
        <dbReference type="RefSeq" id="XP_038827498.1"/>
    </source>
</evidence>
<evidence type="ECO:0000256" key="4">
    <source>
        <dbReference type="ARBA" id="ARBA00022473"/>
    </source>
</evidence>
<evidence type="ECO:0000256" key="6">
    <source>
        <dbReference type="ARBA" id="ARBA00022553"/>
    </source>
</evidence>
<dbReference type="Proteomes" id="UP000808372">
    <property type="component" value="Chromosome 32"/>
</dbReference>
<organism evidence="23 24">
    <name type="scientific">Salvelinus namaycush</name>
    <name type="common">Lake trout</name>
    <name type="synonym">Salmo namaycush</name>
    <dbReference type="NCBI Taxonomy" id="8040"/>
    <lineage>
        <taxon>Eukaryota</taxon>
        <taxon>Metazoa</taxon>
        <taxon>Chordata</taxon>
        <taxon>Craniata</taxon>
        <taxon>Vertebrata</taxon>
        <taxon>Euteleostomi</taxon>
        <taxon>Actinopterygii</taxon>
        <taxon>Neopterygii</taxon>
        <taxon>Teleostei</taxon>
        <taxon>Protacanthopterygii</taxon>
        <taxon>Salmoniformes</taxon>
        <taxon>Salmonidae</taxon>
        <taxon>Salmoninae</taxon>
        <taxon>Salvelinus</taxon>
    </lineage>
</organism>
<keyword evidence="15" id="KW-0804">Transcription</keyword>
<keyword evidence="7 20" id="KW-0479">Metal-binding</keyword>
<evidence type="ECO:0000256" key="10">
    <source>
        <dbReference type="ARBA" id="ARBA00022842"/>
    </source>
</evidence>
<dbReference type="Pfam" id="PF00702">
    <property type="entry name" value="Hydrolase"/>
    <property type="match status" value="1"/>
</dbReference>
<protein>
    <recommendedName>
        <fullName evidence="21">Eyes absent homolog</fullName>
        <ecNumber evidence="21">3.1.3.48</ecNumber>
    </recommendedName>
</protein>
<keyword evidence="4" id="KW-0217">Developmental protein</keyword>